<gene>
    <name evidence="2" type="ORF">GHK86_17790</name>
</gene>
<dbReference type="InterPro" id="IPR030678">
    <property type="entry name" value="Peptide/Ni-bd"/>
</dbReference>
<accession>A0ABW9QYD1</accession>
<protein>
    <submittedName>
        <fullName evidence="2">Peptide ABC transporter substrate-binding protein</fullName>
    </submittedName>
</protein>
<dbReference type="Pfam" id="PF00496">
    <property type="entry name" value="SBP_bac_5"/>
    <property type="match status" value="1"/>
</dbReference>
<dbReference type="SUPFAM" id="SSF53850">
    <property type="entry name" value="Periplasmic binding protein-like II"/>
    <property type="match status" value="1"/>
</dbReference>
<evidence type="ECO:0000313" key="3">
    <source>
        <dbReference type="Proteomes" id="UP000437736"/>
    </source>
</evidence>
<dbReference type="EMBL" id="WJHE01001072">
    <property type="protein sequence ID" value="MST34566.1"/>
    <property type="molecule type" value="Genomic_DNA"/>
</dbReference>
<dbReference type="CDD" id="cd08503">
    <property type="entry name" value="PBP2_NikA_DppA_OppA_like_17"/>
    <property type="match status" value="1"/>
</dbReference>
<dbReference type="Proteomes" id="UP000437736">
    <property type="component" value="Unassembled WGS sequence"/>
</dbReference>
<evidence type="ECO:0000313" key="2">
    <source>
        <dbReference type="EMBL" id="MST34566.1"/>
    </source>
</evidence>
<dbReference type="InterPro" id="IPR000914">
    <property type="entry name" value="SBP_5_dom"/>
</dbReference>
<dbReference type="PIRSF" id="PIRSF002741">
    <property type="entry name" value="MppA"/>
    <property type="match status" value="1"/>
</dbReference>
<dbReference type="PANTHER" id="PTHR30290">
    <property type="entry name" value="PERIPLASMIC BINDING COMPONENT OF ABC TRANSPORTER"/>
    <property type="match status" value="1"/>
</dbReference>
<reference evidence="2 3" key="1">
    <citation type="submission" date="2019-11" db="EMBL/GenBank/DDBJ databases">
        <title>Acidiferrimicrobium australis gen. nov., sp. nov., an acidophilic and obligately heterotrophic, member of the Actinobacteria that catalyses dissimilatory oxido- reduction of iron isolated from metal-rich acidic water in Chile.</title>
        <authorList>
            <person name="Gonzalez D."/>
            <person name="Huber K."/>
            <person name="Hedrich S."/>
            <person name="Rojas-Villalobos C."/>
            <person name="Quatrini R."/>
            <person name="Dinamarca M.A."/>
            <person name="Schwarz A."/>
            <person name="Canales C."/>
            <person name="Nancucheo I."/>
        </authorList>
    </citation>
    <scope>NUCLEOTIDE SEQUENCE [LARGE SCALE GENOMIC DNA]</scope>
    <source>
        <strain evidence="2 3">USS-CCA1</strain>
    </source>
</reference>
<sequence length="477" mass="52280">PKRGGRLTAGLTGGSSSDTLDAQQGVNNVDFSRLLQLYNPLVAYDSQVRPTLALAEEFTPNSTATQWTVRVKKGITFHDGKPLTADDVLFSITRIVKGKLPGSSMLPALDLAAMKKLDTYTVLLPFHTPYASVMEAMAGYSYYLNIVPVGYDPKHPVGTGPFKYQSFTPGVQSVFVRNPDYWEHGLPYLDEVVVVDYADANSQLNALQSGQADVINLLSADVIGTVESSGAKTVVSPGGGFTPFTMRVDQAPFNDVRVRQAFRLIANRPQMNSVVFEGHGVLGNDIFSIYDPEYDRGIAQREQDIAQAKSLLRSAGQDGLTVELVTSDIAQGTLGVAQVFAQQAAAANVKVNLRQVNVTEFYGSNYLKWTFAQDYWYFSDYLPQVGQATLPTSPFNETHFDNARYNALYQEAVATLDKAKQAEITHEMQHIDWTEGGYIIPYFPPVIDGHAAKVQGVLPGKTGLSLNAYGFKSMWLD</sequence>
<proteinExistence type="predicted"/>
<organism evidence="2 3">
    <name type="scientific">Acidiferrimicrobium australe</name>
    <dbReference type="NCBI Taxonomy" id="2664430"/>
    <lineage>
        <taxon>Bacteria</taxon>
        <taxon>Bacillati</taxon>
        <taxon>Actinomycetota</taxon>
        <taxon>Acidimicrobiia</taxon>
        <taxon>Acidimicrobiales</taxon>
        <taxon>Acidimicrobiaceae</taxon>
        <taxon>Acidiferrimicrobium</taxon>
    </lineage>
</organism>
<feature type="domain" description="Solute-binding protein family 5" evidence="1">
    <location>
        <begin position="51"/>
        <end position="378"/>
    </location>
</feature>
<feature type="non-terminal residue" evidence="2">
    <location>
        <position position="1"/>
    </location>
</feature>
<dbReference type="InterPro" id="IPR039424">
    <property type="entry name" value="SBP_5"/>
</dbReference>
<comment type="caution">
    <text evidence="2">The sequence shown here is derived from an EMBL/GenBank/DDBJ whole genome shotgun (WGS) entry which is preliminary data.</text>
</comment>
<keyword evidence="3" id="KW-1185">Reference proteome</keyword>
<dbReference type="Gene3D" id="3.40.190.10">
    <property type="entry name" value="Periplasmic binding protein-like II"/>
    <property type="match status" value="1"/>
</dbReference>
<name>A0ABW9QYD1_9ACTN</name>
<dbReference type="Gene3D" id="3.10.105.10">
    <property type="entry name" value="Dipeptide-binding Protein, Domain 3"/>
    <property type="match status" value="1"/>
</dbReference>
<evidence type="ECO:0000259" key="1">
    <source>
        <dbReference type="Pfam" id="PF00496"/>
    </source>
</evidence>
<dbReference type="Gene3D" id="3.90.76.10">
    <property type="entry name" value="Dipeptide-binding Protein, Domain 1"/>
    <property type="match status" value="1"/>
</dbReference>